<comment type="caution">
    <text evidence="3">The sequence shown here is derived from an EMBL/GenBank/DDBJ whole genome shotgun (WGS) entry which is preliminary data.</text>
</comment>
<feature type="domain" description="Gfo/Idh/MocA-like oxidoreductase N-terminal" evidence="2">
    <location>
        <begin position="3"/>
        <end position="114"/>
    </location>
</feature>
<dbReference type="Gene3D" id="3.40.50.720">
    <property type="entry name" value="NAD(P)-binding Rossmann-like Domain"/>
    <property type="match status" value="1"/>
</dbReference>
<feature type="region of interest" description="Disordered" evidence="1">
    <location>
        <begin position="316"/>
        <end position="338"/>
    </location>
</feature>
<evidence type="ECO:0000259" key="2">
    <source>
        <dbReference type="Pfam" id="PF01408"/>
    </source>
</evidence>
<evidence type="ECO:0000313" key="4">
    <source>
        <dbReference type="Proteomes" id="UP000766904"/>
    </source>
</evidence>
<dbReference type="InterPro" id="IPR000683">
    <property type="entry name" value="Gfo/Idh/MocA-like_OxRdtase_N"/>
</dbReference>
<organism evidence="3 4">
    <name type="scientific">Natronococcus pandeyae</name>
    <dbReference type="NCBI Taxonomy" id="2055836"/>
    <lineage>
        <taxon>Archaea</taxon>
        <taxon>Methanobacteriati</taxon>
        <taxon>Methanobacteriota</taxon>
        <taxon>Stenosarchaea group</taxon>
        <taxon>Halobacteria</taxon>
        <taxon>Halobacteriales</taxon>
        <taxon>Natrialbaceae</taxon>
        <taxon>Natronococcus</taxon>
    </lineage>
</organism>
<dbReference type="Proteomes" id="UP000766904">
    <property type="component" value="Unassembled WGS sequence"/>
</dbReference>
<dbReference type="GO" id="GO:0000166">
    <property type="term" value="F:nucleotide binding"/>
    <property type="evidence" value="ECO:0007669"/>
    <property type="project" value="InterPro"/>
</dbReference>
<dbReference type="AlphaFoldDB" id="A0A8J8Q2Y7"/>
<dbReference type="SUPFAM" id="SSF51735">
    <property type="entry name" value="NAD(P)-binding Rossmann-fold domains"/>
    <property type="match status" value="1"/>
</dbReference>
<dbReference type="PANTHER" id="PTHR43377">
    <property type="entry name" value="BILIVERDIN REDUCTASE A"/>
    <property type="match status" value="1"/>
</dbReference>
<protein>
    <submittedName>
        <fullName evidence="3">Gfo/Idh/MocA family oxidoreductase</fullName>
    </submittedName>
</protein>
<dbReference type="Pfam" id="PF01408">
    <property type="entry name" value="GFO_IDH_MocA"/>
    <property type="match status" value="1"/>
</dbReference>
<reference evidence="3" key="1">
    <citation type="submission" date="2017-11" db="EMBL/GenBank/DDBJ databases">
        <authorList>
            <person name="Kajale S.C."/>
            <person name="Sharma A."/>
        </authorList>
    </citation>
    <scope>NUCLEOTIDE SEQUENCE</scope>
    <source>
        <strain evidence="3">LS1_42</strain>
    </source>
</reference>
<dbReference type="InterPro" id="IPR051450">
    <property type="entry name" value="Gfo/Idh/MocA_Oxidoreductases"/>
</dbReference>
<evidence type="ECO:0000256" key="1">
    <source>
        <dbReference type="SAM" id="MobiDB-lite"/>
    </source>
</evidence>
<accession>A0A8J8Q2Y7</accession>
<dbReference type="PANTHER" id="PTHR43377:SF1">
    <property type="entry name" value="BILIVERDIN REDUCTASE A"/>
    <property type="match status" value="1"/>
</dbReference>
<dbReference type="OrthoDB" id="282474at2157"/>
<keyword evidence="4" id="KW-1185">Reference proteome</keyword>
<dbReference type="SUPFAM" id="SSF55347">
    <property type="entry name" value="Glyceraldehyde-3-phosphate dehydrogenase-like, C-terminal domain"/>
    <property type="match status" value="1"/>
</dbReference>
<proteinExistence type="predicted"/>
<sequence>MAYHHAAAYDEDDRCSLVACADIVEENASAFADRNGIDPSNVFTDYAEMLQEVEPDIVSVCTPVPTHADIVIDCANADGLRAIHCEKPMADTMAASRRMIDVCDERGVQLTFNHQRRVATPSRRVAELVREGAIGDVTRVELATKNLFDAGTHLVDLCNSILDDRPVAWVMGQIDYREENVRYGVHNENQALARWQYEDGTDAIIATGDENPLIACDVRVTGTEGELELNPDGDAQLRVKTADAAAWDEIDTGEPLADILEAVDDIIRGLETDEEPQLGGQRALQTMEIILGCYESVRRRERVDFPLSIEDNPLVSMVESGELSPEPARDEAAPDAED</sequence>
<gene>
    <name evidence="3" type="ORF">CV102_14600</name>
</gene>
<dbReference type="EMBL" id="PHNJ01000007">
    <property type="protein sequence ID" value="TYL37947.1"/>
    <property type="molecule type" value="Genomic_DNA"/>
</dbReference>
<evidence type="ECO:0000313" key="3">
    <source>
        <dbReference type="EMBL" id="TYL37947.1"/>
    </source>
</evidence>
<name>A0A8J8Q2Y7_9EURY</name>
<dbReference type="Gene3D" id="3.30.360.10">
    <property type="entry name" value="Dihydrodipicolinate Reductase, domain 2"/>
    <property type="match status" value="1"/>
</dbReference>
<dbReference type="InterPro" id="IPR036291">
    <property type="entry name" value="NAD(P)-bd_dom_sf"/>
</dbReference>